<feature type="signal peptide" evidence="1">
    <location>
        <begin position="1"/>
        <end position="27"/>
    </location>
</feature>
<sequence length="428" mass="45278">MLTQDPRSLLLLPVVGLCSCVVSTELAATATPELGQTGAGWIESDASRDPLTMFEATVRSGQASLAAGHFAAANESLQLAASMQPERADLRLAQAEALLGMQQFTAAKKLLIELQAEAPTHTVTAIDSARVRVHERSRAVGFTPCEASVDPDRRPLAQTNDFLAAWNSLRGGLPSANEIPITSLDPRGRPGYRHSDDARAQIIPSSAAQAREILCGADQDCEVDEPRLVRLELYNEATIGLVVPRADGSVSVLADLVHPTWTSCGDETSLSLERFGALLRVRVVSDSREEVDPSDWALDSSAGLGPVVASSGYYAGAASSGYQSSGSSGYQSSGSSGYQSSGYGYGYGCGGYDYEYDHTYGYEPYACTATATVERDLFIHLASGEVVLDIVRSGAPSSQLGQVTTEPSQVHLDACGVDDTLSLSWTQA</sequence>
<dbReference type="RefSeq" id="WP_052546843.1">
    <property type="nucleotide sequence ID" value="NZ_JMCC02000010.1"/>
</dbReference>
<dbReference type="AlphaFoldDB" id="A0A0C2DFU0"/>
<comment type="caution">
    <text evidence="2">The sequence shown here is derived from an EMBL/GenBank/DDBJ whole genome shotgun (WGS) entry which is preliminary data.</text>
</comment>
<dbReference type="Pfam" id="PF14559">
    <property type="entry name" value="TPR_19"/>
    <property type="match status" value="1"/>
</dbReference>
<feature type="chain" id="PRO_5002147407" description="Tetratricopeptide repeat protein" evidence="1">
    <location>
        <begin position="28"/>
        <end position="428"/>
    </location>
</feature>
<proteinExistence type="predicted"/>
<evidence type="ECO:0008006" key="4">
    <source>
        <dbReference type="Google" id="ProtNLM"/>
    </source>
</evidence>
<name>A0A0C2DFU0_9BACT</name>
<dbReference type="SUPFAM" id="SSF48452">
    <property type="entry name" value="TPR-like"/>
    <property type="match status" value="1"/>
</dbReference>
<organism evidence="2 3">
    <name type="scientific">Enhygromyxa salina</name>
    <dbReference type="NCBI Taxonomy" id="215803"/>
    <lineage>
        <taxon>Bacteria</taxon>
        <taxon>Pseudomonadati</taxon>
        <taxon>Myxococcota</taxon>
        <taxon>Polyangia</taxon>
        <taxon>Nannocystales</taxon>
        <taxon>Nannocystaceae</taxon>
        <taxon>Enhygromyxa</taxon>
    </lineage>
</organism>
<dbReference type="InterPro" id="IPR011990">
    <property type="entry name" value="TPR-like_helical_dom_sf"/>
</dbReference>
<gene>
    <name evidence="2" type="ORF">DB30_00187</name>
</gene>
<keyword evidence="1" id="KW-0732">Signal</keyword>
<dbReference type="Gene3D" id="1.25.40.10">
    <property type="entry name" value="Tetratricopeptide repeat domain"/>
    <property type="match status" value="1"/>
</dbReference>
<accession>A0A0C2DFU0</accession>
<evidence type="ECO:0000256" key="1">
    <source>
        <dbReference type="SAM" id="SignalP"/>
    </source>
</evidence>
<reference evidence="2 3" key="1">
    <citation type="submission" date="2014-12" db="EMBL/GenBank/DDBJ databases">
        <title>Genome assembly of Enhygromyxa salina DSM 15201.</title>
        <authorList>
            <person name="Sharma G."/>
            <person name="Subramanian S."/>
        </authorList>
    </citation>
    <scope>NUCLEOTIDE SEQUENCE [LARGE SCALE GENOMIC DNA]</scope>
    <source>
        <strain evidence="2 3">DSM 15201</strain>
    </source>
</reference>
<evidence type="ECO:0000313" key="3">
    <source>
        <dbReference type="Proteomes" id="UP000031599"/>
    </source>
</evidence>
<evidence type="ECO:0000313" key="2">
    <source>
        <dbReference type="EMBL" id="KIG18502.1"/>
    </source>
</evidence>
<dbReference type="PROSITE" id="PS51257">
    <property type="entry name" value="PROKAR_LIPOPROTEIN"/>
    <property type="match status" value="1"/>
</dbReference>
<dbReference type="Proteomes" id="UP000031599">
    <property type="component" value="Unassembled WGS sequence"/>
</dbReference>
<protein>
    <recommendedName>
        <fullName evidence="4">Tetratricopeptide repeat protein</fullName>
    </recommendedName>
</protein>
<dbReference type="EMBL" id="JMCC02000010">
    <property type="protein sequence ID" value="KIG18502.1"/>
    <property type="molecule type" value="Genomic_DNA"/>
</dbReference>